<dbReference type="InterPro" id="IPR036220">
    <property type="entry name" value="UDP-Glc/GDP-Man_DH_C_sf"/>
</dbReference>
<gene>
    <name evidence="1" type="ORF">Metli_0870</name>
</gene>
<reference evidence="1 2" key="1">
    <citation type="submission" date="2011-08" db="EMBL/GenBank/DDBJ databases">
        <title>The complete genome of Methanofollis liminatans DSM 4140.</title>
        <authorList>
            <consortium name="US DOE Joint Genome Institute (JGI-PGF)"/>
            <person name="Lucas S."/>
            <person name="Han J."/>
            <person name="Lapidus A."/>
            <person name="Bruce D."/>
            <person name="Goodwin L."/>
            <person name="Pitluck S."/>
            <person name="Peters L."/>
            <person name="Kyrpides N."/>
            <person name="Mavromatis K."/>
            <person name="Ivanova N."/>
            <person name="Mikhailova N."/>
            <person name="Lu M."/>
            <person name="Detter J.C."/>
            <person name="Tapia R."/>
            <person name="Han C."/>
            <person name="Land M."/>
            <person name="Hauser L."/>
            <person name="Markowitz V."/>
            <person name="Cheng J.-F."/>
            <person name="Hugenholtz P."/>
            <person name="Woyke T."/>
            <person name="Wu D."/>
            <person name="Spring S."/>
            <person name="Schuler E."/>
            <person name="Brambilla E."/>
            <person name="Klenk H.-P."/>
            <person name="Eisen J.A."/>
        </authorList>
    </citation>
    <scope>NUCLEOTIDE SEQUENCE [LARGE SCALE GENOMIC DNA]</scope>
    <source>
        <strain evidence="1 2">DSM 4140</strain>
    </source>
</reference>
<dbReference type="SUPFAM" id="SSF52413">
    <property type="entry name" value="UDP-glucose/GDP-mannose dehydrogenase C-terminal domain"/>
    <property type="match status" value="1"/>
</dbReference>
<dbReference type="HOGENOM" id="CLU_1801708_0_0_2"/>
<dbReference type="STRING" id="28892.Metli_0870"/>
<dbReference type="RefSeq" id="WP_004038328.1">
    <property type="nucleotide sequence ID" value="NZ_CM001555.1"/>
</dbReference>
<evidence type="ECO:0000313" key="1">
    <source>
        <dbReference type="EMBL" id="EJG06828.1"/>
    </source>
</evidence>
<organism evidence="1 2">
    <name type="scientific">Methanofollis liminatans DSM 4140</name>
    <dbReference type="NCBI Taxonomy" id="28892"/>
    <lineage>
        <taxon>Archaea</taxon>
        <taxon>Methanobacteriati</taxon>
        <taxon>Methanobacteriota</taxon>
        <taxon>Stenosarchaea group</taxon>
        <taxon>Methanomicrobia</taxon>
        <taxon>Methanomicrobiales</taxon>
        <taxon>Methanomicrobiaceae</taxon>
        <taxon>Methanofollis</taxon>
    </lineage>
</organism>
<dbReference type="EMBL" id="CM001555">
    <property type="protein sequence ID" value="EJG06828.1"/>
    <property type="molecule type" value="Genomic_DNA"/>
</dbReference>
<dbReference type="Proteomes" id="UP000005095">
    <property type="component" value="Chromosome"/>
</dbReference>
<proteinExistence type="predicted"/>
<name>J1APL5_9EURY</name>
<keyword evidence="2" id="KW-1185">Reference proteome</keyword>
<dbReference type="OrthoDB" id="372050at2157"/>
<accession>J1APL5</accession>
<evidence type="ECO:0000313" key="2">
    <source>
        <dbReference type="Proteomes" id="UP000005095"/>
    </source>
</evidence>
<dbReference type="Gene3D" id="3.40.50.720">
    <property type="entry name" value="NAD(P)-binding Rossmann-like Domain"/>
    <property type="match status" value="2"/>
</dbReference>
<sequence length="143" mass="15572">MRNAVAHADSPASYPFSHATTGSHRFIEISGEIKALTKMHIVSLTEWGLQQVSKHLYRAKITLMGLNYKKNINDPGESPVIKIVEGVLSGAECAPSLVNHDLFQWISVETVKGRMASSVVVDGENLLTGGEEIVYLGIGKRLV</sequence>
<protein>
    <submittedName>
        <fullName evidence="1">UDP-glucose/GDP-mannose dehydrogenase family protein</fullName>
    </submittedName>
</protein>
<dbReference type="AlphaFoldDB" id="J1APL5"/>